<reference evidence="4" key="1">
    <citation type="submission" date="2016-03" db="EMBL/GenBank/DDBJ databases">
        <title>Draft genome sequence of Paenibacillus glacialis DSM 22343.</title>
        <authorList>
            <person name="Shin S.-K."/>
            <person name="Yi H."/>
        </authorList>
    </citation>
    <scope>NUCLEOTIDE SEQUENCE [LARGE SCALE GENOMIC DNA]</scope>
    <source>
        <strain evidence="4">NBRC 105008</strain>
    </source>
</reference>
<dbReference type="EMBL" id="LVEO01000018">
    <property type="protein sequence ID" value="OCB71386.1"/>
    <property type="molecule type" value="Genomic_DNA"/>
</dbReference>
<dbReference type="Gene3D" id="1.10.10.1150">
    <property type="entry name" value="Coenzyme PQQ synthesis protein D (PqqD)"/>
    <property type="match status" value="1"/>
</dbReference>
<dbReference type="STRING" id="551990.SAMN05192550_0562"/>
<dbReference type="InterPro" id="IPR008792">
    <property type="entry name" value="PQQD"/>
</dbReference>
<dbReference type="InterPro" id="IPR041881">
    <property type="entry name" value="PqqD_sf"/>
</dbReference>
<sequence>MDNQKYLLNTEKVLFTPLEEEGVLYAIEDNKYISLNTTYTSIIQYISEGLVYNEIVAQLMAEYEVEQELCEVQLKAVLADLIAKEYINEFFS</sequence>
<dbReference type="Pfam" id="PF05402">
    <property type="entry name" value="PqqD"/>
    <property type="match status" value="1"/>
</dbReference>
<evidence type="ECO:0000313" key="5">
    <source>
        <dbReference type="Proteomes" id="UP000182367"/>
    </source>
</evidence>
<keyword evidence="5" id="KW-1185">Reference proteome</keyword>
<dbReference type="Proteomes" id="UP000182367">
    <property type="component" value="Unassembled WGS sequence"/>
</dbReference>
<evidence type="ECO:0000313" key="4">
    <source>
        <dbReference type="Proteomes" id="UP000093226"/>
    </source>
</evidence>
<dbReference type="AlphaFoldDB" id="A0A1B9DNW7"/>
<dbReference type="RefSeq" id="WP_066327923.1">
    <property type="nucleotide sequence ID" value="NZ_BJVF01000001.1"/>
</dbReference>
<dbReference type="Proteomes" id="UP000093226">
    <property type="component" value="Unassembled WGS sequence"/>
</dbReference>
<dbReference type="EMBL" id="FNEO01000001">
    <property type="protein sequence ID" value="SDI69445.1"/>
    <property type="molecule type" value="Genomic_DNA"/>
</dbReference>
<accession>A0A1B9DNW7</accession>
<dbReference type="EMBL" id="BJVF01000001">
    <property type="protein sequence ID" value="GEL10404.1"/>
    <property type="molecule type" value="Genomic_DNA"/>
</dbReference>
<reference evidence="1 6" key="4">
    <citation type="submission" date="2019-07" db="EMBL/GenBank/DDBJ databases">
        <title>Whole genome shotgun sequence of Flavobacterium glycines NBRC 105008.</title>
        <authorList>
            <person name="Hosoyama A."/>
            <person name="Uohara A."/>
            <person name="Ohji S."/>
            <person name="Ichikawa N."/>
        </authorList>
    </citation>
    <scope>NUCLEOTIDE SEQUENCE [LARGE SCALE GENOMIC DNA]</scope>
    <source>
        <strain evidence="1 6">NBRC 105008</strain>
    </source>
</reference>
<evidence type="ECO:0000313" key="1">
    <source>
        <dbReference type="EMBL" id="GEL10404.1"/>
    </source>
</evidence>
<evidence type="ECO:0000313" key="3">
    <source>
        <dbReference type="EMBL" id="SDI69445.1"/>
    </source>
</evidence>
<comment type="caution">
    <text evidence="2">The sequence shown here is derived from an EMBL/GenBank/DDBJ whole genome shotgun (WGS) entry which is preliminary data.</text>
</comment>
<evidence type="ECO:0000313" key="6">
    <source>
        <dbReference type="Proteomes" id="UP000321579"/>
    </source>
</evidence>
<name>A0A1B9DNW7_9FLAO</name>
<protein>
    <submittedName>
        <fullName evidence="3">Coenzyme PQQ synthesis protein D (PqqD)</fullName>
    </submittedName>
</protein>
<proteinExistence type="predicted"/>
<evidence type="ECO:0000313" key="2">
    <source>
        <dbReference type="EMBL" id="OCB71386.1"/>
    </source>
</evidence>
<reference evidence="3 5" key="3">
    <citation type="submission" date="2016-10" db="EMBL/GenBank/DDBJ databases">
        <authorList>
            <person name="Varghese N."/>
            <person name="Submissions S."/>
        </authorList>
    </citation>
    <scope>NUCLEOTIDE SEQUENCE [LARGE SCALE GENOMIC DNA]</scope>
    <source>
        <strain evidence="3 5">Gm-149</strain>
    </source>
</reference>
<dbReference type="OrthoDB" id="9800554at2"/>
<reference evidence="2" key="2">
    <citation type="submission" date="2016-03" db="EMBL/GenBank/DDBJ databases">
        <authorList>
            <person name="Ploux O."/>
        </authorList>
    </citation>
    <scope>NUCLEOTIDE SEQUENCE</scope>
    <source>
        <strain evidence="2">NBRC 105008</strain>
    </source>
</reference>
<gene>
    <name evidence="2" type="ORF">FBGL_09075</name>
    <name evidence="1" type="ORF">FGL01_11430</name>
    <name evidence="3" type="ORF">SAMN05192550_0562</name>
</gene>
<organism evidence="2 4">
    <name type="scientific">Flavobacterium glycines</name>
    <dbReference type="NCBI Taxonomy" id="551990"/>
    <lineage>
        <taxon>Bacteria</taxon>
        <taxon>Pseudomonadati</taxon>
        <taxon>Bacteroidota</taxon>
        <taxon>Flavobacteriia</taxon>
        <taxon>Flavobacteriales</taxon>
        <taxon>Flavobacteriaceae</taxon>
        <taxon>Flavobacterium</taxon>
    </lineage>
</organism>
<dbReference type="Proteomes" id="UP000321579">
    <property type="component" value="Unassembled WGS sequence"/>
</dbReference>